<organism evidence="7 8">
    <name type="scientific">Blautia luti DSM 14534 = JCM 17040</name>
    <dbReference type="NCBI Taxonomy" id="649762"/>
    <lineage>
        <taxon>Bacteria</taxon>
        <taxon>Bacillati</taxon>
        <taxon>Bacillota</taxon>
        <taxon>Clostridia</taxon>
        <taxon>Lachnospirales</taxon>
        <taxon>Lachnospiraceae</taxon>
        <taxon>Blautia</taxon>
    </lineage>
</organism>
<evidence type="ECO:0000256" key="1">
    <source>
        <dbReference type="ARBA" id="ARBA00007074"/>
    </source>
</evidence>
<dbReference type="EMBL" id="WMBC01000001">
    <property type="protein sequence ID" value="MTD59708.1"/>
    <property type="molecule type" value="Genomic_DNA"/>
</dbReference>
<evidence type="ECO:0000256" key="3">
    <source>
        <dbReference type="ARBA" id="ARBA00022801"/>
    </source>
</evidence>
<evidence type="ECO:0000256" key="4">
    <source>
        <dbReference type="ARBA" id="ARBA00022807"/>
    </source>
</evidence>
<comment type="similarity">
    <text evidence="1">Belongs to the peptidase C40 family.</text>
</comment>
<feature type="region of interest" description="Disordered" evidence="5">
    <location>
        <begin position="15"/>
        <end position="48"/>
    </location>
</feature>
<keyword evidence="2" id="KW-0645">Protease</keyword>
<dbReference type="Pfam" id="PF00877">
    <property type="entry name" value="NLPC_P60"/>
    <property type="match status" value="1"/>
</dbReference>
<feature type="region of interest" description="Disordered" evidence="5">
    <location>
        <begin position="66"/>
        <end position="93"/>
    </location>
</feature>
<dbReference type="InterPro" id="IPR038765">
    <property type="entry name" value="Papain-like_cys_pep_sf"/>
</dbReference>
<feature type="compositionally biased region" description="Basic and acidic residues" evidence="5">
    <location>
        <begin position="70"/>
        <end position="93"/>
    </location>
</feature>
<dbReference type="InterPro" id="IPR000064">
    <property type="entry name" value="NLP_P60_dom"/>
</dbReference>
<feature type="domain" description="NlpC/P60" evidence="6">
    <location>
        <begin position="126"/>
        <end position="244"/>
    </location>
</feature>
<keyword evidence="4" id="KW-0788">Thiol protease</keyword>
<dbReference type="SUPFAM" id="SSF54001">
    <property type="entry name" value="Cysteine proteinases"/>
    <property type="match status" value="1"/>
</dbReference>
<dbReference type="InterPro" id="IPR051202">
    <property type="entry name" value="Peptidase_C40"/>
</dbReference>
<evidence type="ECO:0000313" key="7">
    <source>
        <dbReference type="EMBL" id="MTD59708.1"/>
    </source>
</evidence>
<evidence type="ECO:0000313" key="8">
    <source>
        <dbReference type="Proteomes" id="UP000437824"/>
    </source>
</evidence>
<dbReference type="PANTHER" id="PTHR47053">
    <property type="entry name" value="MUREIN DD-ENDOPEPTIDASE MEPH-RELATED"/>
    <property type="match status" value="1"/>
</dbReference>
<keyword evidence="3" id="KW-0378">Hydrolase</keyword>
<evidence type="ECO:0000259" key="6">
    <source>
        <dbReference type="PROSITE" id="PS51935"/>
    </source>
</evidence>
<dbReference type="PANTHER" id="PTHR47053:SF1">
    <property type="entry name" value="MUREIN DD-ENDOPEPTIDASE MEPH-RELATED"/>
    <property type="match status" value="1"/>
</dbReference>
<accession>A0A844GGD2</accession>
<dbReference type="Gene3D" id="3.90.1720.10">
    <property type="entry name" value="endopeptidase domain like (from Nostoc punctiforme)"/>
    <property type="match status" value="1"/>
</dbReference>
<dbReference type="AlphaFoldDB" id="A0A844GGD2"/>
<dbReference type="PROSITE" id="PS51935">
    <property type="entry name" value="NLPC_P60"/>
    <property type="match status" value="1"/>
</dbReference>
<name>A0A844GGD2_9FIRM</name>
<dbReference type="GO" id="GO:0008234">
    <property type="term" value="F:cysteine-type peptidase activity"/>
    <property type="evidence" value="ECO:0007669"/>
    <property type="project" value="UniProtKB-KW"/>
</dbReference>
<sequence>MVCAPAQGVWAVETDGAELFSDGSDITDSDVTEGDASGSEITDPEDATGSVSVFASALAKQTEEQTQEFMQKEEEAAQVREERRVEKAQKASEKAEQEKAAALEAIQQSVEETKKKAAEEAEAQRVAKRQELVNFALQFEGNPYVYGGTSLTNGADCSGFVMSVFANFGYSLPRVAADQCAASTKKDVSQIEPGDLVFYGHGYVDHVALYIGDGKIIHASGSATGIKISNYDYEQPAAIGTFME</sequence>
<reference evidence="7 8" key="1">
    <citation type="submission" date="2019-11" db="EMBL/GenBank/DDBJ databases">
        <title>Draft genome sequence of Blautia luti DSM 14534T, isolated from human stool.</title>
        <authorList>
            <person name="Ortiz R."/>
            <person name="Melis-Arcos F."/>
            <person name="Covarrubias P."/>
            <person name="Cardenas J.P."/>
            <person name="Perez-Donoso J."/>
            <person name="Almonacid D."/>
        </authorList>
    </citation>
    <scope>NUCLEOTIDE SEQUENCE [LARGE SCALE GENOMIC DNA]</scope>
    <source>
        <strain evidence="7 8">DSM 14534</strain>
    </source>
</reference>
<evidence type="ECO:0000256" key="2">
    <source>
        <dbReference type="ARBA" id="ARBA00022670"/>
    </source>
</evidence>
<comment type="caution">
    <text evidence="7">The sequence shown here is derived from an EMBL/GenBank/DDBJ whole genome shotgun (WGS) entry which is preliminary data.</text>
</comment>
<protein>
    <submittedName>
        <fullName evidence="7">NlpC/P60 family protein</fullName>
    </submittedName>
</protein>
<dbReference type="GO" id="GO:0006508">
    <property type="term" value="P:proteolysis"/>
    <property type="evidence" value="ECO:0007669"/>
    <property type="project" value="UniProtKB-KW"/>
</dbReference>
<gene>
    <name evidence="7" type="ORF">GKZ57_00055</name>
</gene>
<dbReference type="Proteomes" id="UP000437824">
    <property type="component" value="Unassembled WGS sequence"/>
</dbReference>
<proteinExistence type="inferred from homology"/>
<evidence type="ECO:0000256" key="5">
    <source>
        <dbReference type="SAM" id="MobiDB-lite"/>
    </source>
</evidence>